<organism evidence="2 3">
    <name type="scientific">Kitasatospora phosalacinea</name>
    <dbReference type="NCBI Taxonomy" id="2065"/>
    <lineage>
        <taxon>Bacteria</taxon>
        <taxon>Bacillati</taxon>
        <taxon>Actinomycetota</taxon>
        <taxon>Actinomycetes</taxon>
        <taxon>Kitasatosporales</taxon>
        <taxon>Streptomycetaceae</taxon>
        <taxon>Kitasatospora</taxon>
    </lineage>
</organism>
<evidence type="ECO:0000313" key="2">
    <source>
        <dbReference type="EMBL" id="GLW58021.1"/>
    </source>
</evidence>
<dbReference type="Gene3D" id="1.10.10.10">
    <property type="entry name" value="Winged helix-like DNA-binding domain superfamily/Winged helix DNA-binding domain"/>
    <property type="match status" value="1"/>
</dbReference>
<dbReference type="EMBL" id="BSRX01000046">
    <property type="protein sequence ID" value="GLW58021.1"/>
    <property type="molecule type" value="Genomic_DNA"/>
</dbReference>
<evidence type="ECO:0000313" key="3">
    <source>
        <dbReference type="Proteomes" id="UP001165143"/>
    </source>
</evidence>
<dbReference type="GO" id="GO:0003677">
    <property type="term" value="F:DNA binding"/>
    <property type="evidence" value="ECO:0007669"/>
    <property type="project" value="InterPro"/>
</dbReference>
<dbReference type="InterPro" id="IPR016032">
    <property type="entry name" value="Sig_transdc_resp-reg_C-effctor"/>
</dbReference>
<accession>A0A9W6PNG7</accession>
<dbReference type="InterPro" id="IPR036388">
    <property type="entry name" value="WH-like_DNA-bd_sf"/>
</dbReference>
<evidence type="ECO:0000259" key="1">
    <source>
        <dbReference type="SMART" id="SM00421"/>
    </source>
</evidence>
<dbReference type="GO" id="GO:0006355">
    <property type="term" value="P:regulation of DNA-templated transcription"/>
    <property type="evidence" value="ECO:0007669"/>
    <property type="project" value="InterPro"/>
</dbReference>
<dbReference type="RefSeq" id="WP_033252446.1">
    <property type="nucleotide sequence ID" value="NZ_BSRX01000046.1"/>
</dbReference>
<comment type="caution">
    <text evidence="2">The sequence shown here is derived from an EMBL/GenBank/DDBJ whole genome shotgun (WGS) entry which is preliminary data.</text>
</comment>
<dbReference type="SMART" id="SM00421">
    <property type="entry name" value="HTH_LUXR"/>
    <property type="match status" value="1"/>
</dbReference>
<proteinExistence type="predicted"/>
<feature type="domain" description="HTH luxR-type" evidence="1">
    <location>
        <begin position="9"/>
        <end position="66"/>
    </location>
</feature>
<reference evidence="2" key="1">
    <citation type="submission" date="2023-02" db="EMBL/GenBank/DDBJ databases">
        <title>Kitasatospora phosalacinea NBRC 14362.</title>
        <authorList>
            <person name="Ichikawa N."/>
            <person name="Sato H."/>
            <person name="Tonouchi N."/>
        </authorList>
    </citation>
    <scope>NUCLEOTIDE SEQUENCE</scope>
    <source>
        <strain evidence="2">NBRC 14362</strain>
    </source>
</reference>
<dbReference type="Pfam" id="PF00196">
    <property type="entry name" value="GerE"/>
    <property type="match status" value="1"/>
</dbReference>
<dbReference type="AlphaFoldDB" id="A0A9W6PNG7"/>
<dbReference type="InterPro" id="IPR000792">
    <property type="entry name" value="Tscrpt_reg_LuxR_C"/>
</dbReference>
<protein>
    <recommendedName>
        <fullName evidence="1">HTH luxR-type domain-containing protein</fullName>
    </recommendedName>
</protein>
<gene>
    <name evidence="2" type="ORF">Kpho01_60320</name>
</gene>
<dbReference type="Proteomes" id="UP001165143">
    <property type="component" value="Unassembled WGS sequence"/>
</dbReference>
<name>A0A9W6PNG7_9ACTN</name>
<dbReference type="SUPFAM" id="SSF46894">
    <property type="entry name" value="C-terminal effector domain of the bipartite response regulators"/>
    <property type="match status" value="1"/>
</dbReference>
<sequence>MSNPEPLRGQPLSPGETTLLRYLTQGYTVAGLALRLGTRAATVRRRAERARRKLGATTLDHAVQLYAQQQAAARPR</sequence>